<dbReference type="InterPro" id="IPR000305">
    <property type="entry name" value="GIY-YIG_endonuc"/>
</dbReference>
<feature type="domain" description="GIY-YIG" evidence="2">
    <location>
        <begin position="7"/>
        <end position="87"/>
    </location>
</feature>
<organism evidence="3 4">
    <name type="scientific">Parvicella tangerina</name>
    <dbReference type="NCBI Taxonomy" id="2829795"/>
    <lineage>
        <taxon>Bacteria</taxon>
        <taxon>Pseudomonadati</taxon>
        <taxon>Bacteroidota</taxon>
        <taxon>Flavobacteriia</taxon>
        <taxon>Flavobacteriales</taxon>
        <taxon>Parvicellaceae</taxon>
        <taxon>Parvicella</taxon>
    </lineage>
</organism>
<keyword evidence="4" id="KW-1185">Reference proteome</keyword>
<dbReference type="PANTHER" id="PTHR34477:SF5">
    <property type="entry name" value="BSL5627 PROTEIN"/>
    <property type="match status" value="1"/>
</dbReference>
<dbReference type="Pfam" id="PF01541">
    <property type="entry name" value="GIY-YIG"/>
    <property type="match status" value="1"/>
</dbReference>
<evidence type="ECO:0000313" key="4">
    <source>
        <dbReference type="Proteomes" id="UP000683507"/>
    </source>
</evidence>
<dbReference type="Proteomes" id="UP000683507">
    <property type="component" value="Chromosome"/>
</dbReference>
<dbReference type="AlphaFoldDB" id="A0A916NBQ0"/>
<accession>A0A916NBQ0</accession>
<evidence type="ECO:0000313" key="3">
    <source>
        <dbReference type="EMBL" id="CAG5081409.1"/>
    </source>
</evidence>
<dbReference type="InterPro" id="IPR050190">
    <property type="entry name" value="UPF0213_domain"/>
</dbReference>
<dbReference type="EMBL" id="OU015584">
    <property type="protein sequence ID" value="CAG5081409.1"/>
    <property type="molecule type" value="Genomic_DNA"/>
</dbReference>
<dbReference type="CDD" id="cd10448">
    <property type="entry name" value="GIY-YIG_unchar_3"/>
    <property type="match status" value="1"/>
</dbReference>
<dbReference type="SMART" id="SM00465">
    <property type="entry name" value="GIYc"/>
    <property type="match status" value="1"/>
</dbReference>
<evidence type="ECO:0000259" key="2">
    <source>
        <dbReference type="PROSITE" id="PS50164"/>
    </source>
</evidence>
<evidence type="ECO:0000256" key="1">
    <source>
        <dbReference type="ARBA" id="ARBA00007435"/>
    </source>
</evidence>
<sequence length="103" mass="12532">MKPTGTHNYFVYILTNKNKTVLYVGVTEDLKERLYYHQNPISEHNRIPFTTKYACYYLVYFERFEDVSQAIDREKQIKKWSRTKKESLINATNPEWRFLNDEI</sequence>
<dbReference type="KEGG" id="ptan:CRYO30217_01624"/>
<dbReference type="PANTHER" id="PTHR34477">
    <property type="entry name" value="UPF0213 PROTEIN YHBQ"/>
    <property type="match status" value="1"/>
</dbReference>
<dbReference type="Gene3D" id="3.40.1440.10">
    <property type="entry name" value="GIY-YIG endonuclease"/>
    <property type="match status" value="1"/>
</dbReference>
<reference evidence="3" key="1">
    <citation type="submission" date="2021-04" db="EMBL/GenBank/DDBJ databases">
        <authorList>
            <person name="Rodrigo-Torres L."/>
            <person name="Arahal R. D."/>
            <person name="Lucena T."/>
        </authorList>
    </citation>
    <scope>NUCLEOTIDE SEQUENCE</scope>
    <source>
        <strain evidence="3">AS29M-1</strain>
    </source>
</reference>
<protein>
    <recommendedName>
        <fullName evidence="2">GIY-YIG domain-containing protein</fullName>
    </recommendedName>
</protein>
<dbReference type="SUPFAM" id="SSF82771">
    <property type="entry name" value="GIY-YIG endonuclease"/>
    <property type="match status" value="1"/>
</dbReference>
<comment type="similarity">
    <text evidence="1">Belongs to the UPF0213 family.</text>
</comment>
<name>A0A916NBQ0_9FLAO</name>
<dbReference type="RefSeq" id="WP_258541820.1">
    <property type="nucleotide sequence ID" value="NZ_OU015584.1"/>
</dbReference>
<dbReference type="InterPro" id="IPR035901">
    <property type="entry name" value="GIY-YIG_endonuc_sf"/>
</dbReference>
<dbReference type="PROSITE" id="PS50164">
    <property type="entry name" value="GIY_YIG"/>
    <property type="match status" value="1"/>
</dbReference>
<gene>
    <name evidence="3" type="ORF">CRYO30217_01624</name>
</gene>
<proteinExistence type="inferred from homology"/>